<name>A0AAW0JH35_QUESU</name>
<proteinExistence type="predicted"/>
<comment type="caution">
    <text evidence="1">The sequence shown here is derived from an EMBL/GenBank/DDBJ whole genome shotgun (WGS) entry which is preliminary data.</text>
</comment>
<protein>
    <submittedName>
        <fullName evidence="1">Uncharacterized protein</fullName>
    </submittedName>
</protein>
<dbReference type="EMBL" id="PKMF04000557">
    <property type="protein sequence ID" value="KAK7825973.1"/>
    <property type="molecule type" value="Genomic_DNA"/>
</dbReference>
<keyword evidence="2" id="KW-1185">Reference proteome</keyword>
<organism evidence="1 2">
    <name type="scientific">Quercus suber</name>
    <name type="common">Cork oak</name>
    <dbReference type="NCBI Taxonomy" id="58331"/>
    <lineage>
        <taxon>Eukaryota</taxon>
        <taxon>Viridiplantae</taxon>
        <taxon>Streptophyta</taxon>
        <taxon>Embryophyta</taxon>
        <taxon>Tracheophyta</taxon>
        <taxon>Spermatophyta</taxon>
        <taxon>Magnoliopsida</taxon>
        <taxon>eudicotyledons</taxon>
        <taxon>Gunneridae</taxon>
        <taxon>Pentapetalae</taxon>
        <taxon>rosids</taxon>
        <taxon>fabids</taxon>
        <taxon>Fagales</taxon>
        <taxon>Fagaceae</taxon>
        <taxon>Quercus</taxon>
    </lineage>
</organism>
<dbReference type="AlphaFoldDB" id="A0AAW0JH35"/>
<gene>
    <name evidence="1" type="ORF">CFP56_032509</name>
</gene>
<evidence type="ECO:0000313" key="1">
    <source>
        <dbReference type="EMBL" id="KAK7825973.1"/>
    </source>
</evidence>
<sequence length="114" mass="13758">MNGALHWLVRRMQNPRYNLIMSFNLGDETVFYEVPVPKVLEIENHQNNQFYSDLSLYEPYNQRKIWNLQIDTDCFYLDNYMESLVLLDVKRARVIKKRKRKNKNMNNMKVAVLA</sequence>
<accession>A0AAW0JH35</accession>
<dbReference type="Proteomes" id="UP000237347">
    <property type="component" value="Unassembled WGS sequence"/>
</dbReference>
<reference evidence="1 2" key="1">
    <citation type="journal article" date="2018" name="Sci. Data">
        <title>The draft genome sequence of cork oak.</title>
        <authorList>
            <person name="Ramos A.M."/>
            <person name="Usie A."/>
            <person name="Barbosa P."/>
            <person name="Barros P.M."/>
            <person name="Capote T."/>
            <person name="Chaves I."/>
            <person name="Simoes F."/>
            <person name="Abreu I."/>
            <person name="Carrasquinho I."/>
            <person name="Faro C."/>
            <person name="Guimaraes J.B."/>
            <person name="Mendonca D."/>
            <person name="Nobrega F."/>
            <person name="Rodrigues L."/>
            <person name="Saibo N.J.M."/>
            <person name="Varela M.C."/>
            <person name="Egas C."/>
            <person name="Matos J."/>
            <person name="Miguel C.M."/>
            <person name="Oliveira M.M."/>
            <person name="Ricardo C.P."/>
            <person name="Goncalves S."/>
        </authorList>
    </citation>
    <scope>NUCLEOTIDE SEQUENCE [LARGE SCALE GENOMIC DNA]</scope>
    <source>
        <strain evidence="2">cv. HL8</strain>
    </source>
</reference>
<evidence type="ECO:0000313" key="2">
    <source>
        <dbReference type="Proteomes" id="UP000237347"/>
    </source>
</evidence>